<organism evidence="1 2">
    <name type="scientific">Coprinellus micaceus</name>
    <name type="common">Glistening ink-cap mushroom</name>
    <name type="synonym">Coprinus micaceus</name>
    <dbReference type="NCBI Taxonomy" id="71717"/>
    <lineage>
        <taxon>Eukaryota</taxon>
        <taxon>Fungi</taxon>
        <taxon>Dikarya</taxon>
        <taxon>Basidiomycota</taxon>
        <taxon>Agaricomycotina</taxon>
        <taxon>Agaricomycetes</taxon>
        <taxon>Agaricomycetidae</taxon>
        <taxon>Agaricales</taxon>
        <taxon>Agaricineae</taxon>
        <taxon>Psathyrellaceae</taxon>
        <taxon>Coprinellus</taxon>
    </lineage>
</organism>
<evidence type="ECO:0000313" key="2">
    <source>
        <dbReference type="Proteomes" id="UP000298030"/>
    </source>
</evidence>
<evidence type="ECO:0000313" key="1">
    <source>
        <dbReference type="EMBL" id="TEB35092.1"/>
    </source>
</evidence>
<comment type="caution">
    <text evidence="1">The sequence shown here is derived from an EMBL/GenBank/DDBJ whole genome shotgun (WGS) entry which is preliminary data.</text>
</comment>
<gene>
    <name evidence="1" type="ORF">FA13DRAFT_1440626</name>
</gene>
<dbReference type="AlphaFoldDB" id="A0A4Y7TNF9"/>
<dbReference type="Proteomes" id="UP000298030">
    <property type="component" value="Unassembled WGS sequence"/>
</dbReference>
<reference evidence="1 2" key="1">
    <citation type="journal article" date="2019" name="Nat. Ecol. Evol.">
        <title>Megaphylogeny resolves global patterns of mushroom evolution.</title>
        <authorList>
            <person name="Varga T."/>
            <person name="Krizsan K."/>
            <person name="Foldi C."/>
            <person name="Dima B."/>
            <person name="Sanchez-Garcia M."/>
            <person name="Sanchez-Ramirez S."/>
            <person name="Szollosi G.J."/>
            <person name="Szarkandi J.G."/>
            <person name="Papp V."/>
            <person name="Albert L."/>
            <person name="Andreopoulos W."/>
            <person name="Angelini C."/>
            <person name="Antonin V."/>
            <person name="Barry K.W."/>
            <person name="Bougher N.L."/>
            <person name="Buchanan P."/>
            <person name="Buyck B."/>
            <person name="Bense V."/>
            <person name="Catcheside P."/>
            <person name="Chovatia M."/>
            <person name="Cooper J."/>
            <person name="Damon W."/>
            <person name="Desjardin D."/>
            <person name="Finy P."/>
            <person name="Geml J."/>
            <person name="Haridas S."/>
            <person name="Hughes K."/>
            <person name="Justo A."/>
            <person name="Karasinski D."/>
            <person name="Kautmanova I."/>
            <person name="Kiss B."/>
            <person name="Kocsube S."/>
            <person name="Kotiranta H."/>
            <person name="LaButti K.M."/>
            <person name="Lechner B.E."/>
            <person name="Liimatainen K."/>
            <person name="Lipzen A."/>
            <person name="Lukacs Z."/>
            <person name="Mihaltcheva S."/>
            <person name="Morgado L.N."/>
            <person name="Niskanen T."/>
            <person name="Noordeloos M.E."/>
            <person name="Ohm R.A."/>
            <person name="Ortiz-Santana B."/>
            <person name="Ovrebo C."/>
            <person name="Racz N."/>
            <person name="Riley R."/>
            <person name="Savchenko A."/>
            <person name="Shiryaev A."/>
            <person name="Soop K."/>
            <person name="Spirin V."/>
            <person name="Szebenyi C."/>
            <person name="Tomsovsky M."/>
            <person name="Tulloss R.E."/>
            <person name="Uehling J."/>
            <person name="Grigoriev I.V."/>
            <person name="Vagvolgyi C."/>
            <person name="Papp T."/>
            <person name="Martin F.M."/>
            <person name="Miettinen O."/>
            <person name="Hibbett D.S."/>
            <person name="Nagy L.G."/>
        </authorList>
    </citation>
    <scope>NUCLEOTIDE SEQUENCE [LARGE SCALE GENOMIC DNA]</scope>
    <source>
        <strain evidence="1 2">FP101781</strain>
    </source>
</reference>
<dbReference type="EMBL" id="QPFP01000008">
    <property type="protein sequence ID" value="TEB35092.1"/>
    <property type="molecule type" value="Genomic_DNA"/>
</dbReference>
<keyword evidence="2" id="KW-1185">Reference proteome</keyword>
<sequence>MGYLTPTIRMLNTLTASKVSGTLELCIVYRLPTRTLLPGVEVMLFNLHSYVGTGHQGHEALHPAPSCLHLVMEVEMISKLRGYVKSVIDFSETGVREQKVVIDLILEQLESSLFREQSADITMNFIPRICGGIHASRCFVGDVPAEDSFDITSPFAFPGLPLGRSFGSNMLSATTQSTELFSQIEGDFVLRQNVTATSGFRPYKDPARSAILPSFHQRTPFCSDFSTTCCPP</sequence>
<proteinExistence type="predicted"/>
<protein>
    <submittedName>
        <fullName evidence="1">Uncharacterized protein</fullName>
    </submittedName>
</protein>
<name>A0A4Y7TNF9_COPMI</name>
<accession>A0A4Y7TNF9</accession>